<feature type="non-terminal residue" evidence="1">
    <location>
        <position position="1"/>
    </location>
</feature>
<accession>A0A6G0Q5I2</accession>
<name>A0A6G0Q5I2_9STRA</name>
<dbReference type="AlphaFoldDB" id="A0A6G0Q5I2"/>
<gene>
    <name evidence="1" type="ORF">PF008_g30729</name>
</gene>
<dbReference type="Proteomes" id="UP000486351">
    <property type="component" value="Unassembled WGS sequence"/>
</dbReference>
<protein>
    <submittedName>
        <fullName evidence="1">Uncharacterized protein</fullName>
    </submittedName>
</protein>
<dbReference type="EMBL" id="QXFY01006059">
    <property type="protein sequence ID" value="KAE9269961.1"/>
    <property type="molecule type" value="Genomic_DNA"/>
</dbReference>
<evidence type="ECO:0000313" key="2">
    <source>
        <dbReference type="Proteomes" id="UP000486351"/>
    </source>
</evidence>
<comment type="caution">
    <text evidence="1">The sequence shown here is derived from an EMBL/GenBank/DDBJ whole genome shotgun (WGS) entry which is preliminary data.</text>
</comment>
<reference evidence="1 2" key="1">
    <citation type="submission" date="2018-09" db="EMBL/GenBank/DDBJ databases">
        <title>Genomic investigation of the strawberry pathogen Phytophthora fragariae indicates pathogenicity is determined by transcriptional variation in three key races.</title>
        <authorList>
            <person name="Adams T.M."/>
            <person name="Armitage A.D."/>
            <person name="Sobczyk M.K."/>
            <person name="Bates H.J."/>
            <person name="Dunwell J.M."/>
            <person name="Nellist C.F."/>
            <person name="Harrison R.J."/>
        </authorList>
    </citation>
    <scope>NUCLEOTIDE SEQUENCE [LARGE SCALE GENOMIC DNA]</scope>
    <source>
        <strain evidence="1 2">NOV-77</strain>
    </source>
</reference>
<sequence>FDVYDQVKKQKRTLVEATVVAKVAMDTVSSLTAQLQLKYPALKTAEDVITMIMTHIPEKVQRRITKAVSAARQKFEEGEPFTPVPGMLLMDFENVLYTLNTIAGLFPEMPKGGKVLLFLDVSLGASYGEERTPDAFVDRIAETGSGFDRMGGLASSFMRLMEEFFRSRKATVEVVLACVFWMKSVVALQGNADLGRNKQTFST</sequence>
<proteinExistence type="predicted"/>
<evidence type="ECO:0000313" key="1">
    <source>
        <dbReference type="EMBL" id="KAE9269961.1"/>
    </source>
</evidence>
<organism evidence="1 2">
    <name type="scientific">Phytophthora fragariae</name>
    <dbReference type="NCBI Taxonomy" id="53985"/>
    <lineage>
        <taxon>Eukaryota</taxon>
        <taxon>Sar</taxon>
        <taxon>Stramenopiles</taxon>
        <taxon>Oomycota</taxon>
        <taxon>Peronosporomycetes</taxon>
        <taxon>Peronosporales</taxon>
        <taxon>Peronosporaceae</taxon>
        <taxon>Phytophthora</taxon>
    </lineage>
</organism>